<dbReference type="Proteomes" id="UP000777438">
    <property type="component" value="Unassembled WGS sequence"/>
</dbReference>
<dbReference type="InterPro" id="IPR035979">
    <property type="entry name" value="RBD_domain_sf"/>
</dbReference>
<protein>
    <recommendedName>
        <fullName evidence="1">RNA-dependent RNA polymerase</fullName>
        <ecNumber evidence="1">2.7.7.48</ecNumber>
    </recommendedName>
</protein>
<accession>A0A9P8W0G3</accession>
<keyword evidence="1" id="KW-0808">Transferase</keyword>
<evidence type="ECO:0000313" key="5">
    <source>
        <dbReference type="EMBL" id="KAH6885741.1"/>
    </source>
</evidence>
<dbReference type="GO" id="GO:0031380">
    <property type="term" value="C:nuclear RNA-directed RNA polymerase complex"/>
    <property type="evidence" value="ECO:0007669"/>
    <property type="project" value="TreeGrafter"/>
</dbReference>
<dbReference type="Pfam" id="PF25358">
    <property type="entry name" value="PH_fung_RdRP"/>
    <property type="match status" value="1"/>
</dbReference>
<evidence type="ECO:0000256" key="1">
    <source>
        <dbReference type="RuleBase" id="RU363098"/>
    </source>
</evidence>
<organism evidence="5 6">
    <name type="scientific">Thelonectria olida</name>
    <dbReference type="NCBI Taxonomy" id="1576542"/>
    <lineage>
        <taxon>Eukaryota</taxon>
        <taxon>Fungi</taxon>
        <taxon>Dikarya</taxon>
        <taxon>Ascomycota</taxon>
        <taxon>Pezizomycotina</taxon>
        <taxon>Sordariomycetes</taxon>
        <taxon>Hypocreomycetidae</taxon>
        <taxon>Hypocreales</taxon>
        <taxon>Nectriaceae</taxon>
        <taxon>Thelonectria</taxon>
    </lineage>
</organism>
<dbReference type="InterPro" id="IPR057503">
    <property type="entry name" value="PH_RdRP"/>
</dbReference>
<comment type="similarity">
    <text evidence="1">Belongs to the RdRP family.</text>
</comment>
<dbReference type="GO" id="GO:0030422">
    <property type="term" value="P:siRNA processing"/>
    <property type="evidence" value="ECO:0007669"/>
    <property type="project" value="TreeGrafter"/>
</dbReference>
<dbReference type="PANTHER" id="PTHR23079">
    <property type="entry name" value="RNA-DEPENDENT RNA POLYMERASE"/>
    <property type="match status" value="1"/>
</dbReference>
<dbReference type="PANTHER" id="PTHR23079:SF17">
    <property type="entry name" value="RNA-DEPENDENT RNA POLYMERASE"/>
    <property type="match status" value="1"/>
</dbReference>
<dbReference type="EC" id="2.7.7.48" evidence="1"/>
<dbReference type="GO" id="GO:0003968">
    <property type="term" value="F:RNA-directed RNA polymerase activity"/>
    <property type="evidence" value="ECO:0007669"/>
    <property type="project" value="UniProtKB-KW"/>
</dbReference>
<keyword evidence="1" id="KW-0696">RNA-directed RNA polymerase</keyword>
<evidence type="ECO:0000259" key="3">
    <source>
        <dbReference type="Pfam" id="PF05183"/>
    </source>
</evidence>
<keyword evidence="1" id="KW-0548">Nucleotidyltransferase</keyword>
<gene>
    <name evidence="5" type="ORF">B0T10DRAFT_408491</name>
</gene>
<feature type="domain" description="RdRP-like PH" evidence="4">
    <location>
        <begin position="141"/>
        <end position="283"/>
    </location>
</feature>
<evidence type="ECO:0000259" key="4">
    <source>
        <dbReference type="Pfam" id="PF25358"/>
    </source>
</evidence>
<dbReference type="Pfam" id="PF05183">
    <property type="entry name" value="RdRP"/>
    <property type="match status" value="1"/>
</dbReference>
<evidence type="ECO:0000256" key="2">
    <source>
        <dbReference type="SAM" id="MobiDB-lite"/>
    </source>
</evidence>
<proteinExistence type="inferred from homology"/>
<keyword evidence="6" id="KW-1185">Reference proteome</keyword>
<dbReference type="EMBL" id="JAGPYM010000017">
    <property type="protein sequence ID" value="KAH6885741.1"/>
    <property type="molecule type" value="Genomic_DNA"/>
</dbReference>
<keyword evidence="1" id="KW-0694">RNA-binding</keyword>
<sequence>MEVTLRNIPASLTSETLEEALSEHMAKLSIKTYTCDKPRRRNMGWVTFLDLADARKFLHKHEKLKGSRGQAEGKNPTTDGLPKGRRGKDIARLYVLRTPVFVEPSNRPMNPHTISHLKLKRDKKTERANKGKTDVKVRAKPFVIVAIACGQNVFDGQAKSLTFVERTAIPKLSLCTLMFGHNLVKVIMVEDGLLARLEFENRTIHDVVVDEEKNSLSLILTEPPKMYLNVNIAESPISWQRVRSIPFWTSHWEHIQAAMVYRFTWARPTELKECIRLLRQRDSLTWTQTQLPVKLNHQIPARRDLFNSMTKTFLKDEKLPFALLFQVEALVRNGYLQPDEARNLLDLMYRVSLDSREKGVTFPVTTHAMKQLFHQMPVVVGPGTDPASYDFVDLLTEVMNAEFEARMENPQRDRIYGPTISTHQAWVFKAMVTPTRILLSGPEAESKNRVLRMFSDFNDYFLRVSFYDEDGQDLGFRPQVSNEAMFARYKSVLRNGIKIAGRAFEFLGFSHSSLRSHSVWFVAPFVDNNGVRQDCTSILQSLGDFQNIRVPAKCAARMGQSFSETPYAVQLEECGIDICNIPDVKAGDRVFSDGVGTISWDALEEIWPHLPMQAGLPTCLQIRLGGYKGMLSLDSRLNDKLICLRSESMMKFPTDDLKELGICDTSCKPLRLMLNRQMIKILEDMGTKNQWFFDMQSKALDVLRNVTANTTNTKDFLERQDIGTNMSFPKFLAQLDRMGIDHRRDWFMKSVVEHVVLRELRLLKHKARIPIDEGVTLFGIMDETGFLEEDEVFVTYDRTFSRSGRRVNGTLTDGPVIVTRSPALHPGDVRVVKMKTPPRGHDLLNLQNCIVFSQKGKRDLPSQLSGGDLDGDLYNIIWERGAMPNKMFSPADYPRVTPQSLDRPVTRADIAEFFISFMKTDLLGVIATRHVILADAKEQGTLDPACVRLAELHSTAVDFSKTGIPVEFAQLPRAPQYRPDFLAMAPPLTLADAGQIDHIMDSDDEQDDDDGLGGAKHKYYRSEKILGHLYRNVDEKKIWHDNVKSIIAAGGPSVWDVLLTTVQAKIRQYDLDINWERKSAEAWKLRSHYDSSIQGLRKDFSENPKDWLTEVEVFCGFILNKKGGQTRRQRDSSIKLKEEIDRVITWMVNLMRGLGREQDTESIQSGVHRGREAIIELCWACVAVGCIQNPDASLLYPGNAKLQSFRVVAACCLVRELNTLVKNMEAASGGGYVGVGRGRRGRGRTMNLPIR</sequence>
<reference evidence="5 6" key="1">
    <citation type="journal article" date="2021" name="Nat. Commun.">
        <title>Genetic determinants of endophytism in the Arabidopsis root mycobiome.</title>
        <authorList>
            <person name="Mesny F."/>
            <person name="Miyauchi S."/>
            <person name="Thiergart T."/>
            <person name="Pickel B."/>
            <person name="Atanasova L."/>
            <person name="Karlsson M."/>
            <person name="Huettel B."/>
            <person name="Barry K.W."/>
            <person name="Haridas S."/>
            <person name="Chen C."/>
            <person name="Bauer D."/>
            <person name="Andreopoulos W."/>
            <person name="Pangilinan J."/>
            <person name="LaButti K."/>
            <person name="Riley R."/>
            <person name="Lipzen A."/>
            <person name="Clum A."/>
            <person name="Drula E."/>
            <person name="Henrissat B."/>
            <person name="Kohler A."/>
            <person name="Grigoriev I.V."/>
            <person name="Martin F.M."/>
            <person name="Hacquard S."/>
        </authorList>
    </citation>
    <scope>NUCLEOTIDE SEQUENCE [LARGE SCALE GENOMIC DNA]</scope>
    <source>
        <strain evidence="5 6">MPI-CAGE-CH-0241</strain>
    </source>
</reference>
<dbReference type="AlphaFoldDB" id="A0A9P8W0G3"/>
<name>A0A9P8W0G3_9HYPO</name>
<dbReference type="OrthoDB" id="6513042at2759"/>
<dbReference type="GO" id="GO:0003723">
    <property type="term" value="F:RNA binding"/>
    <property type="evidence" value="ECO:0007669"/>
    <property type="project" value="UniProtKB-KW"/>
</dbReference>
<dbReference type="InterPro" id="IPR007855">
    <property type="entry name" value="RDRP"/>
</dbReference>
<dbReference type="SUPFAM" id="SSF54928">
    <property type="entry name" value="RNA-binding domain, RBD"/>
    <property type="match status" value="1"/>
</dbReference>
<dbReference type="CDD" id="cd00590">
    <property type="entry name" value="RRM_SF"/>
    <property type="match status" value="1"/>
</dbReference>
<feature type="domain" description="RDRP core" evidence="3">
    <location>
        <begin position="432"/>
        <end position="1033"/>
    </location>
</feature>
<comment type="catalytic activity">
    <reaction evidence="1">
        <text>RNA(n) + a ribonucleoside 5'-triphosphate = RNA(n+1) + diphosphate</text>
        <dbReference type="Rhea" id="RHEA:21248"/>
        <dbReference type="Rhea" id="RHEA-COMP:14527"/>
        <dbReference type="Rhea" id="RHEA-COMP:17342"/>
        <dbReference type="ChEBI" id="CHEBI:33019"/>
        <dbReference type="ChEBI" id="CHEBI:61557"/>
        <dbReference type="ChEBI" id="CHEBI:140395"/>
        <dbReference type="EC" id="2.7.7.48"/>
    </reaction>
</comment>
<dbReference type="InterPro" id="IPR057596">
    <property type="entry name" value="RDRP_core"/>
</dbReference>
<evidence type="ECO:0000313" key="6">
    <source>
        <dbReference type="Proteomes" id="UP000777438"/>
    </source>
</evidence>
<feature type="region of interest" description="Disordered" evidence="2">
    <location>
        <begin position="62"/>
        <end position="85"/>
    </location>
</feature>
<comment type="caution">
    <text evidence="5">The sequence shown here is derived from an EMBL/GenBank/DDBJ whole genome shotgun (WGS) entry which is preliminary data.</text>
</comment>